<feature type="region of interest" description="Disordered" evidence="12">
    <location>
        <begin position="986"/>
        <end position="1009"/>
    </location>
</feature>
<keyword evidence="5" id="KW-0547">Nucleotide-binding</keyword>
<evidence type="ECO:0000259" key="16">
    <source>
        <dbReference type="Pfam" id="PF21633"/>
    </source>
</evidence>
<evidence type="ECO:0000256" key="10">
    <source>
        <dbReference type="ARBA" id="ARBA00023158"/>
    </source>
</evidence>
<dbReference type="AlphaFoldDB" id="A0AAD1VMI4"/>
<evidence type="ECO:0000256" key="12">
    <source>
        <dbReference type="SAM" id="MobiDB-lite"/>
    </source>
</evidence>
<dbReference type="GO" id="GO:0000932">
    <property type="term" value="C:P-body"/>
    <property type="evidence" value="ECO:0007669"/>
    <property type="project" value="UniProtKB-SubCell"/>
</dbReference>
<dbReference type="Pfam" id="PF13086">
    <property type="entry name" value="AAA_11"/>
    <property type="match status" value="2"/>
</dbReference>
<dbReference type="Pfam" id="PF21635">
    <property type="entry name" value="Mov-10_helical"/>
    <property type="match status" value="1"/>
</dbReference>
<feature type="domain" description="DNA2/NAM7 helicase helicase" evidence="13">
    <location>
        <begin position="512"/>
        <end position="593"/>
    </location>
</feature>
<evidence type="ECO:0000256" key="5">
    <source>
        <dbReference type="ARBA" id="ARBA00022741"/>
    </source>
</evidence>
<evidence type="ECO:0000259" key="14">
    <source>
        <dbReference type="Pfam" id="PF13087"/>
    </source>
</evidence>
<feature type="domain" description="Helicase MOV-10 Ig-like" evidence="16">
    <location>
        <begin position="127"/>
        <end position="256"/>
    </location>
</feature>
<dbReference type="Pfam" id="PF21634">
    <property type="entry name" value="MOV-10_beta-barrel"/>
    <property type="match status" value="1"/>
</dbReference>
<dbReference type="GO" id="GO:0031047">
    <property type="term" value="P:regulatory ncRNA-mediated gene silencing"/>
    <property type="evidence" value="ECO:0007669"/>
    <property type="project" value="UniProtKB-KW"/>
</dbReference>
<evidence type="ECO:0000256" key="8">
    <source>
        <dbReference type="ARBA" id="ARBA00022840"/>
    </source>
</evidence>
<dbReference type="PANTHER" id="PTHR45418">
    <property type="entry name" value="CANCER/TESTIS ANTIGEN 55"/>
    <property type="match status" value="1"/>
</dbReference>
<feature type="domain" description="DNA2/NAM7 helicase helicase" evidence="13">
    <location>
        <begin position="624"/>
        <end position="706"/>
    </location>
</feature>
<dbReference type="InterPro" id="IPR049075">
    <property type="entry name" value="MOV-10_N"/>
</dbReference>
<keyword evidence="20" id="KW-1185">Reference proteome</keyword>
<dbReference type="EMBL" id="OW240912">
    <property type="protein sequence ID" value="CAH2220829.1"/>
    <property type="molecule type" value="Genomic_DNA"/>
</dbReference>
<evidence type="ECO:0000256" key="3">
    <source>
        <dbReference type="ARBA" id="ARBA00012552"/>
    </source>
</evidence>
<dbReference type="FunFam" id="3.40.50.300:FF:001941">
    <property type="entry name" value="Mov10 RISC complex RNA helicase"/>
    <property type="match status" value="1"/>
</dbReference>
<comment type="similarity">
    <text evidence="2">Belongs to the DNA2/NAM7 helicase family. SDE3 subfamily.</text>
</comment>
<dbReference type="InterPro" id="IPR026122">
    <property type="entry name" value="MOV-10/SDE3_DEXXQ/H-box"/>
</dbReference>
<feature type="domain" description="DNA2/NAM7 helicase-like C-terminal" evidence="14">
    <location>
        <begin position="716"/>
        <end position="934"/>
    </location>
</feature>
<protein>
    <recommendedName>
        <fullName evidence="3">RNA helicase</fullName>
        <ecNumber evidence="3">3.6.4.13</ecNumber>
    </recommendedName>
</protein>
<organism evidence="19 20">
    <name type="scientific">Pelobates cultripes</name>
    <name type="common">Western spadefoot toad</name>
    <dbReference type="NCBI Taxonomy" id="61616"/>
    <lineage>
        <taxon>Eukaryota</taxon>
        <taxon>Metazoa</taxon>
        <taxon>Chordata</taxon>
        <taxon>Craniata</taxon>
        <taxon>Vertebrata</taxon>
        <taxon>Euteleostomi</taxon>
        <taxon>Amphibia</taxon>
        <taxon>Batrachia</taxon>
        <taxon>Anura</taxon>
        <taxon>Pelobatoidea</taxon>
        <taxon>Pelobatidae</taxon>
        <taxon>Pelobates</taxon>
    </lineage>
</organism>
<evidence type="ECO:0000256" key="11">
    <source>
        <dbReference type="ARBA" id="ARBA00047984"/>
    </source>
</evidence>
<dbReference type="InterPro" id="IPR049077">
    <property type="entry name" value="MOV-10_Ig-like"/>
</dbReference>
<dbReference type="GO" id="GO:0003723">
    <property type="term" value="F:RNA binding"/>
    <property type="evidence" value="ECO:0007669"/>
    <property type="project" value="UniProtKB-KW"/>
</dbReference>
<comment type="subcellular location">
    <subcellularLocation>
        <location evidence="1">Cytoplasm</location>
        <location evidence="1">P-body</location>
    </subcellularLocation>
</comment>
<dbReference type="GO" id="GO:0032574">
    <property type="term" value="F:5'-3' RNA helicase activity"/>
    <property type="evidence" value="ECO:0007669"/>
    <property type="project" value="InterPro"/>
</dbReference>
<dbReference type="Pfam" id="PF13087">
    <property type="entry name" value="AAA_12"/>
    <property type="match status" value="1"/>
</dbReference>
<dbReference type="Pfam" id="PF21633">
    <property type="entry name" value="MOV-10_Ig-like"/>
    <property type="match status" value="1"/>
</dbReference>
<sequence length="1009" mass="115042">MPKFNKREIRTWGEKYVQFLIDTERGDISDKEELRRIFAEFKERDLQKKPSFSSVLCGLRRAGKASVHGNTVHFNQVVMKNNMLFDQYWAVHRDAPKEPASFPLPGKDISCTRAQARRIIEWMKQNRSKFIGSNSEICITSDCDLSDGRIRLKLPLNDPKSFSIRIENRSNADVTFIQYKLLRRMRVFSFKDDLNVSTSNRIILKPGAAGGGAYEITVHCSTTYYGYFPVILVFEFESENNAESGPFLIGRFLSAVCNSKLSDELGPSTPYVPYQRNLTKQTVRNEDEGVPPENFLSYELEQELKLDNFTPSDILKHYIKAGVFSTTGQRTGYAASLPERNLLFSKLQFNNYDTKFNQLLHLEEIQMEIDIRRYDKTREEMRRDPKNKNLLILEVPGVAENRPSVLRGDHLFVSLSEEQQSPNVISYKGYVHAVELESVKLGFSQNLIRRFIDGMKFDVVFTFNRLPLKVQHRAVVLAKEKNIQEFIFPSFSYGQTISNTERLSLYDSSLEHNEEQKNAVKQIVSGTSRPAPYLIFGPPGTGKTVTMVESIKQVLKCIPDARVLTCAPSNSACDLLCQRLMKHVDRGQIYRLLASSRSYRDVPEEIKPCCNWDDRKGCYVYPRKLVLMNYRVIVTTLVTAGRLVSAKFPNGHFTHVFIDESGHAVEPECVTAIAGILDVMNPNYNVNGGQLVLAGDPKQLGPVLRSPIAIENGLGMSLLERLMTENSLYQKGSDGYNFQFVTKLLKNYRSHPSILKIPNELFYDNELQSCADELLSNSYCHWEKLPHKGCPIIFHGVLGRDEREGNSPSFFNIDEVEVIITYLTDLLQTQGKKGLAKISPKDIGIISPYRKQVEKIRKAIDLTHKSVHEIKDLKVGSVEEFQGQERKVILISTVRSSEDYVKFDEDFNLGFLKNPKRFNVAITRAKALLILVGNPIILRNDPNWFTFLTYCQEIGAYTGYPIEDLEDMLIEEEIAKLLSGLKINRQPAEEATGESFVQQQAEPGWRSEE</sequence>
<evidence type="ECO:0000256" key="6">
    <source>
        <dbReference type="ARBA" id="ARBA00022801"/>
    </source>
</evidence>
<dbReference type="EC" id="3.6.4.13" evidence="3"/>
<keyword evidence="9" id="KW-0694">RNA-binding</keyword>
<dbReference type="InterPro" id="IPR047187">
    <property type="entry name" value="SF1_C_Upf1"/>
</dbReference>
<reference evidence="19" key="1">
    <citation type="submission" date="2022-03" db="EMBL/GenBank/DDBJ databases">
        <authorList>
            <person name="Alioto T."/>
            <person name="Alioto T."/>
            <person name="Gomez Garrido J."/>
        </authorList>
    </citation>
    <scope>NUCLEOTIDE SEQUENCE</scope>
</reference>
<evidence type="ECO:0000256" key="4">
    <source>
        <dbReference type="ARBA" id="ARBA00022490"/>
    </source>
</evidence>
<evidence type="ECO:0000256" key="2">
    <source>
        <dbReference type="ARBA" id="ARBA00005601"/>
    </source>
</evidence>
<dbReference type="InterPro" id="IPR041677">
    <property type="entry name" value="DNA2/NAM7_AAA_11"/>
</dbReference>
<feature type="domain" description="Helicase MOV-10 helical" evidence="18">
    <location>
        <begin position="308"/>
        <end position="373"/>
    </location>
</feature>
<keyword evidence="7 19" id="KW-0347">Helicase</keyword>
<dbReference type="CDD" id="cd18808">
    <property type="entry name" value="SF1_C_Upf1"/>
    <property type="match status" value="1"/>
</dbReference>
<keyword evidence="6" id="KW-0378">Hydrolase</keyword>
<gene>
    <name evidence="19" type="ORF">PECUL_23A042385</name>
</gene>
<dbReference type="Pfam" id="PF21632">
    <property type="entry name" value="MOV-10_N"/>
    <property type="match status" value="1"/>
</dbReference>
<dbReference type="GO" id="GO:0005524">
    <property type="term" value="F:ATP binding"/>
    <property type="evidence" value="ECO:0007669"/>
    <property type="project" value="UniProtKB-KW"/>
</dbReference>
<dbReference type="GO" id="GO:0016787">
    <property type="term" value="F:hydrolase activity"/>
    <property type="evidence" value="ECO:0007669"/>
    <property type="project" value="UniProtKB-KW"/>
</dbReference>
<dbReference type="SUPFAM" id="SSF52540">
    <property type="entry name" value="P-loop containing nucleoside triphosphate hydrolases"/>
    <property type="match status" value="1"/>
</dbReference>
<accession>A0AAD1VMI4</accession>
<evidence type="ECO:0000256" key="7">
    <source>
        <dbReference type="ARBA" id="ARBA00022806"/>
    </source>
</evidence>
<keyword evidence="10" id="KW-0943">RNA-mediated gene silencing</keyword>
<dbReference type="InterPro" id="IPR027417">
    <property type="entry name" value="P-loop_NTPase"/>
</dbReference>
<evidence type="ECO:0000259" key="17">
    <source>
        <dbReference type="Pfam" id="PF21634"/>
    </source>
</evidence>
<keyword evidence="4" id="KW-0963">Cytoplasm</keyword>
<evidence type="ECO:0000313" key="19">
    <source>
        <dbReference type="EMBL" id="CAH2220829.1"/>
    </source>
</evidence>
<dbReference type="PANTHER" id="PTHR45418:SF1">
    <property type="entry name" value="CANCER_TESTIS ANTIGEN 55"/>
    <property type="match status" value="1"/>
</dbReference>
<comment type="catalytic activity">
    <reaction evidence="11">
        <text>ATP + H2O = ADP + phosphate + H(+)</text>
        <dbReference type="Rhea" id="RHEA:13065"/>
        <dbReference type="ChEBI" id="CHEBI:15377"/>
        <dbReference type="ChEBI" id="CHEBI:15378"/>
        <dbReference type="ChEBI" id="CHEBI:30616"/>
        <dbReference type="ChEBI" id="CHEBI:43474"/>
        <dbReference type="ChEBI" id="CHEBI:456216"/>
        <dbReference type="EC" id="3.6.4.13"/>
    </reaction>
</comment>
<dbReference type="Gene3D" id="3.40.50.300">
    <property type="entry name" value="P-loop containing nucleotide triphosphate hydrolases"/>
    <property type="match status" value="2"/>
</dbReference>
<evidence type="ECO:0000259" key="15">
    <source>
        <dbReference type="Pfam" id="PF21632"/>
    </source>
</evidence>
<dbReference type="InterPro" id="IPR049079">
    <property type="entry name" value="Mov-10_helical"/>
</dbReference>
<evidence type="ECO:0000259" key="18">
    <source>
        <dbReference type="Pfam" id="PF21635"/>
    </source>
</evidence>
<dbReference type="FunFam" id="3.40.50.300:FF:000608">
    <property type="entry name" value="Mov10 RISC complex RNA helicase"/>
    <property type="match status" value="1"/>
</dbReference>
<evidence type="ECO:0000256" key="9">
    <source>
        <dbReference type="ARBA" id="ARBA00022884"/>
    </source>
</evidence>
<dbReference type="InterPro" id="IPR049080">
    <property type="entry name" value="MOV-10-like_beta-barrel"/>
</dbReference>
<evidence type="ECO:0000313" key="20">
    <source>
        <dbReference type="Proteomes" id="UP001295444"/>
    </source>
</evidence>
<dbReference type="InterPro" id="IPR041679">
    <property type="entry name" value="DNA2/NAM7-like_C"/>
</dbReference>
<feature type="domain" description="Helicase MOV-10 N-terminal" evidence="15">
    <location>
        <begin position="10"/>
        <end position="74"/>
    </location>
</feature>
<evidence type="ECO:0000259" key="13">
    <source>
        <dbReference type="Pfam" id="PF13086"/>
    </source>
</evidence>
<dbReference type="CDD" id="cd18038">
    <property type="entry name" value="DEXXQc_Helz-like"/>
    <property type="match status" value="1"/>
</dbReference>
<dbReference type="Proteomes" id="UP001295444">
    <property type="component" value="Chromosome 01"/>
</dbReference>
<evidence type="ECO:0000256" key="1">
    <source>
        <dbReference type="ARBA" id="ARBA00004201"/>
    </source>
</evidence>
<proteinExistence type="inferred from homology"/>
<keyword evidence="8" id="KW-0067">ATP-binding</keyword>
<name>A0AAD1VMI4_PELCU</name>
<feature type="domain" description="Helicase MOV-10-like beta-barrel" evidence="17">
    <location>
        <begin position="374"/>
        <end position="461"/>
    </location>
</feature>